<keyword evidence="13" id="KW-0902">Two-component regulatory system</keyword>
<dbReference type="InterPro" id="IPR036890">
    <property type="entry name" value="HATPase_C_sf"/>
</dbReference>
<evidence type="ECO:0000256" key="6">
    <source>
        <dbReference type="ARBA" id="ARBA00022475"/>
    </source>
</evidence>
<dbReference type="EMBL" id="FP565809">
    <property type="protein sequence ID" value="CBH21170.1"/>
    <property type="molecule type" value="Genomic_DNA"/>
</dbReference>
<proteinExistence type="inferred from homology"/>
<dbReference type="KEGG" id="cst:CLOST_1047"/>
<evidence type="ECO:0000256" key="18">
    <source>
        <dbReference type="PROSITE-ProRule" id="PRU00169"/>
    </source>
</evidence>
<dbReference type="SUPFAM" id="SSF47384">
    <property type="entry name" value="Homodimeric domain of signal transducing histidine kinase"/>
    <property type="match status" value="1"/>
</dbReference>
<feature type="domain" description="Histidine kinase" evidence="21">
    <location>
        <begin position="330"/>
        <end position="551"/>
    </location>
</feature>
<gene>
    <name evidence="24" type="ordered locus">CLOST_1047</name>
</gene>
<dbReference type="eggNOG" id="COG2205">
    <property type="taxonomic scope" value="Bacteria"/>
</dbReference>
<dbReference type="eggNOG" id="COG0784">
    <property type="taxonomic scope" value="Bacteria"/>
</dbReference>
<dbReference type="InterPro" id="IPR011006">
    <property type="entry name" value="CheY-like_superfamily"/>
</dbReference>
<keyword evidence="7 18" id="KW-0597">Phosphoprotein</keyword>
<dbReference type="SMART" id="SM00448">
    <property type="entry name" value="REC"/>
    <property type="match status" value="1"/>
</dbReference>
<keyword evidence="9" id="KW-0547">Nucleotide-binding</keyword>
<evidence type="ECO:0000259" key="21">
    <source>
        <dbReference type="PROSITE" id="PS50109"/>
    </source>
</evidence>
<comment type="similarity">
    <text evidence="3">In the N-terminal section; belongs to the phytochrome family.</text>
</comment>
<dbReference type="eggNOG" id="COG0834">
    <property type="taxonomic scope" value="Bacteria"/>
</dbReference>
<feature type="modified residue" description="4-aspartylphosphate" evidence="18">
    <location>
        <position position="627"/>
    </location>
</feature>
<dbReference type="InterPro" id="IPR003594">
    <property type="entry name" value="HATPase_dom"/>
</dbReference>
<dbReference type="Proteomes" id="UP000007041">
    <property type="component" value="Chromosome"/>
</dbReference>
<dbReference type="SUPFAM" id="SSF47226">
    <property type="entry name" value="Histidine-containing phosphotransfer domain, HPT domain"/>
    <property type="match status" value="1"/>
</dbReference>
<dbReference type="Pfam" id="PF00072">
    <property type="entry name" value="Response_reg"/>
    <property type="match status" value="1"/>
</dbReference>
<keyword evidence="14 20" id="KW-0472">Membrane</keyword>
<keyword evidence="19" id="KW-0175">Coiled coil</keyword>
<dbReference type="InterPro" id="IPR005467">
    <property type="entry name" value="His_kinase_dom"/>
</dbReference>
<evidence type="ECO:0000313" key="25">
    <source>
        <dbReference type="Proteomes" id="UP000007041"/>
    </source>
</evidence>
<dbReference type="Gene3D" id="1.20.120.160">
    <property type="entry name" value="HPT domain"/>
    <property type="match status" value="1"/>
</dbReference>
<sequence>MKKQVIMLCFLTILILIYPINIFAAEGLNFTKEETEFIKNHPVIKLGIDPNFVPFEFYDENNEYKGITADYLELIRQKTGLEFEIQRNLTWPEAYDKALSREIDVLPAVSKTDEREQHFIFSEPYYYFKRVIVTRNDISGINSIEDLKNMTVAVQRNSSHHSYLLSYPNINLSLYDSVETALTAVADGSEKVFVGNLATTNYLIKSNGITNLKFIAFEAEKQQALYFAVRKDWPELTSILNKALDSITQEDKIAINDKWIEFEVELDYGPIIRLILIIGSFVAAILGVSFYWIIRLRKEIRVREQIQKDLKKAKKEADEANEFKSGFMARMSHEIRTPLNAITGMAYLLKKTDISLTQSMYVDRITQASNNMLSIINDILDFSKIEAGKVEIEEASFSIDDIIQNVVNIVSYKIEEQEIGFRLSKDSQLPNWFIGDPKRIEQVLLNILNNAAKFTQKGEVALDIRLIAKESDIYHISFNIKDTGIGMTQQQVEKLFSPFVQGDSSINRRFGGSGLGLSIVKNLVEMMGGSINVFSTPDEGSTFIINLSLRADKIKEDEYLAKLSTKHFSGLRTLVLEKSGTSMNLIDSYLSSFGMHCELTSSEESALSMLEAADGKFAKPFDLIIIDYNTPASGGFRFVDVVHSNTKIAKMPKIIILLPMMREDLFDNLNEHNIDVGIGKPIIPSILLNAIFDIFNLTAVSASSISTTKSNDLEKLDKIYKVLLVEDNKTNQMIAKSILEQVGIECIVANDGQIAVEKFKIHMNDISLILMDLHMPVMNGYEAANEIRKISSEIPIVAMTADVILGVREKCEESGIYHYISKPFAPDKLISLVKEIIINSNMKELNKAENTNDYNEKVLDEEAGLKYMGGNRQLYHDILNEYLKENKNTADLISQAIYDRRYDDAEKLVHKIKSSSGSIGAKSLYEAAIRLQKSLSDNNDKAIEVNRLNFTILFNKLMKEIEGII</sequence>
<dbReference type="FunFam" id="3.30.565.10:FF:000010">
    <property type="entry name" value="Sensor histidine kinase RcsC"/>
    <property type="match status" value="1"/>
</dbReference>
<feature type="domain" description="HPt" evidence="23">
    <location>
        <begin position="871"/>
        <end position="965"/>
    </location>
</feature>
<dbReference type="HOGENOM" id="CLU_000445_104_12_9"/>
<evidence type="ECO:0000313" key="24">
    <source>
        <dbReference type="EMBL" id="CBH21170.1"/>
    </source>
</evidence>
<dbReference type="PROSITE" id="PS50109">
    <property type="entry name" value="HIS_KIN"/>
    <property type="match status" value="1"/>
</dbReference>
<dbReference type="InterPro" id="IPR036641">
    <property type="entry name" value="HPT_dom_sf"/>
</dbReference>
<dbReference type="SMART" id="SM00387">
    <property type="entry name" value="HATPase_c"/>
    <property type="match status" value="1"/>
</dbReference>
<dbReference type="Pfam" id="PF00497">
    <property type="entry name" value="SBP_bac_3"/>
    <property type="match status" value="1"/>
</dbReference>
<evidence type="ECO:0000256" key="2">
    <source>
        <dbReference type="ARBA" id="ARBA00004651"/>
    </source>
</evidence>
<evidence type="ECO:0000259" key="23">
    <source>
        <dbReference type="PROSITE" id="PS50894"/>
    </source>
</evidence>
<feature type="modified residue" description="4-aspartylphosphate" evidence="18">
    <location>
        <position position="772"/>
    </location>
</feature>
<dbReference type="PROSITE" id="PS50110">
    <property type="entry name" value="RESPONSE_REGULATORY"/>
    <property type="match status" value="2"/>
</dbReference>
<dbReference type="SUPFAM" id="SSF53850">
    <property type="entry name" value="Periplasmic binding protein-like II"/>
    <property type="match status" value="1"/>
</dbReference>
<dbReference type="PROSITE" id="PS50894">
    <property type="entry name" value="HPT"/>
    <property type="match status" value="1"/>
</dbReference>
<keyword evidence="10 24" id="KW-0418">Kinase</keyword>
<dbReference type="InterPro" id="IPR036097">
    <property type="entry name" value="HisK_dim/P_sf"/>
</dbReference>
<dbReference type="Pfam" id="PF02518">
    <property type="entry name" value="HATPase_c"/>
    <property type="match status" value="1"/>
</dbReference>
<comment type="subcellular location">
    <subcellularLocation>
        <location evidence="2">Cell membrane</location>
        <topology evidence="2">Multi-pass membrane protein</topology>
    </subcellularLocation>
</comment>
<dbReference type="InterPro" id="IPR003661">
    <property type="entry name" value="HisK_dim/P_dom"/>
</dbReference>
<evidence type="ECO:0000256" key="10">
    <source>
        <dbReference type="ARBA" id="ARBA00022777"/>
    </source>
</evidence>
<dbReference type="Gene3D" id="3.40.190.10">
    <property type="entry name" value="Periplasmic binding protein-like II"/>
    <property type="match status" value="2"/>
</dbReference>
<dbReference type="CDD" id="cd01007">
    <property type="entry name" value="PBP2_BvgS_HisK_like"/>
    <property type="match status" value="1"/>
</dbReference>
<dbReference type="SMART" id="SM00388">
    <property type="entry name" value="HisKA"/>
    <property type="match status" value="1"/>
</dbReference>
<evidence type="ECO:0000256" key="9">
    <source>
        <dbReference type="ARBA" id="ARBA00022741"/>
    </source>
</evidence>
<dbReference type="CDD" id="cd17546">
    <property type="entry name" value="REC_hyHK_CKI1_RcsC-like"/>
    <property type="match status" value="1"/>
</dbReference>
<dbReference type="EC" id="2.7.13.3" evidence="4"/>
<keyword evidence="24" id="KW-0808">Transferase</keyword>
<evidence type="ECO:0000256" key="5">
    <source>
        <dbReference type="ARBA" id="ARBA00018672"/>
    </source>
</evidence>
<reference evidence="25" key="1">
    <citation type="journal article" date="2010" name="BMC Genomics">
        <title>Clostridium sticklandii, a specialist in amino acid degradation:revisiting its metabolism through its genome sequence.</title>
        <authorList>
            <person name="Fonknechten N."/>
            <person name="Chaussonnerie S."/>
            <person name="Tricot S."/>
            <person name="Lajus A."/>
            <person name="Andreesen J.R."/>
            <person name="Perchat N."/>
            <person name="Pelletier E."/>
            <person name="Gouyvenoux M."/>
            <person name="Barbe V."/>
            <person name="Salanoubat M."/>
            <person name="Le Paslier D."/>
            <person name="Weissenbach J."/>
            <person name="Cohen G.N."/>
            <person name="Kreimeyer A."/>
        </authorList>
    </citation>
    <scope>NUCLEOTIDE SEQUENCE [LARGE SCALE GENOMIC DNA]</scope>
    <source>
        <strain evidence="25">ATCC 12662 / DSM 519 / JCM 1433 / CCUG 9281 / NCIMB 10654 / HF</strain>
    </source>
</reference>
<dbReference type="InterPro" id="IPR004358">
    <property type="entry name" value="Sig_transdc_His_kin-like_C"/>
</dbReference>
<keyword evidence="6" id="KW-1003">Cell membrane</keyword>
<dbReference type="GO" id="GO:0005886">
    <property type="term" value="C:plasma membrane"/>
    <property type="evidence" value="ECO:0007669"/>
    <property type="project" value="UniProtKB-SubCell"/>
</dbReference>
<feature type="modified residue" description="Phosphohistidine" evidence="17">
    <location>
        <position position="910"/>
    </location>
</feature>
<evidence type="ECO:0000259" key="22">
    <source>
        <dbReference type="PROSITE" id="PS50110"/>
    </source>
</evidence>
<dbReference type="GO" id="GO:0000155">
    <property type="term" value="F:phosphorelay sensor kinase activity"/>
    <property type="evidence" value="ECO:0007669"/>
    <property type="project" value="InterPro"/>
</dbReference>
<evidence type="ECO:0000256" key="15">
    <source>
        <dbReference type="ARBA" id="ARBA00024867"/>
    </source>
</evidence>
<dbReference type="STRING" id="1511.CLOST_1047"/>
<dbReference type="PANTHER" id="PTHR45339:SF1">
    <property type="entry name" value="HYBRID SIGNAL TRANSDUCTION HISTIDINE KINASE J"/>
    <property type="match status" value="1"/>
</dbReference>
<protein>
    <recommendedName>
        <fullName evidence="16">Circadian input-output histidine kinase CikA</fullName>
        <ecNumber evidence="4">2.7.13.3</ecNumber>
    </recommendedName>
    <alternativeName>
        <fullName evidence="5">Stage 0 sporulation protein A homolog</fullName>
    </alternativeName>
</protein>
<dbReference type="SMART" id="SM00062">
    <property type="entry name" value="PBPb"/>
    <property type="match status" value="1"/>
</dbReference>
<dbReference type="Pfam" id="PF00512">
    <property type="entry name" value="HisKA"/>
    <property type="match status" value="1"/>
</dbReference>
<evidence type="ECO:0000256" key="7">
    <source>
        <dbReference type="ARBA" id="ARBA00022553"/>
    </source>
</evidence>
<keyword evidence="25" id="KW-1185">Reference proteome</keyword>
<evidence type="ECO:0000256" key="14">
    <source>
        <dbReference type="ARBA" id="ARBA00023136"/>
    </source>
</evidence>
<name>E3PXK5_ACESD</name>
<evidence type="ECO:0000256" key="8">
    <source>
        <dbReference type="ARBA" id="ARBA00022692"/>
    </source>
</evidence>
<evidence type="ECO:0000256" key="20">
    <source>
        <dbReference type="SAM" id="Phobius"/>
    </source>
</evidence>
<evidence type="ECO:0000256" key="13">
    <source>
        <dbReference type="ARBA" id="ARBA00023012"/>
    </source>
</evidence>
<keyword evidence="8 20" id="KW-0812">Transmembrane</keyword>
<evidence type="ECO:0000256" key="4">
    <source>
        <dbReference type="ARBA" id="ARBA00012438"/>
    </source>
</evidence>
<feature type="transmembrane region" description="Helical" evidence="20">
    <location>
        <begin position="271"/>
        <end position="294"/>
    </location>
</feature>
<feature type="coiled-coil region" evidence="19">
    <location>
        <begin position="296"/>
        <end position="323"/>
    </location>
</feature>
<dbReference type="GO" id="GO:0005524">
    <property type="term" value="F:ATP binding"/>
    <property type="evidence" value="ECO:0007669"/>
    <property type="project" value="UniProtKB-KW"/>
</dbReference>
<keyword evidence="12 20" id="KW-1133">Transmembrane helix</keyword>
<evidence type="ECO:0000256" key="12">
    <source>
        <dbReference type="ARBA" id="ARBA00022989"/>
    </source>
</evidence>
<organism evidence="24 25">
    <name type="scientific">Acetoanaerobium sticklandii (strain ATCC 12662 / DSM 519 / JCM 1433 / CCUG 9281 / NCIMB 10654 / HF)</name>
    <name type="common">Clostridium sticklandii</name>
    <dbReference type="NCBI Taxonomy" id="499177"/>
    <lineage>
        <taxon>Bacteria</taxon>
        <taxon>Bacillati</taxon>
        <taxon>Bacillota</taxon>
        <taxon>Clostridia</taxon>
        <taxon>Peptostreptococcales</taxon>
        <taxon>Filifactoraceae</taxon>
        <taxon>Acetoanaerobium</taxon>
    </lineage>
</organism>
<dbReference type="Gene3D" id="1.10.287.130">
    <property type="match status" value="1"/>
</dbReference>
<dbReference type="SUPFAM" id="SSF55874">
    <property type="entry name" value="ATPase domain of HSP90 chaperone/DNA topoisomerase II/histidine kinase"/>
    <property type="match status" value="1"/>
</dbReference>
<dbReference type="InterPro" id="IPR001789">
    <property type="entry name" value="Sig_transdc_resp-reg_receiver"/>
</dbReference>
<dbReference type="PRINTS" id="PR00344">
    <property type="entry name" value="BCTRLSENSOR"/>
</dbReference>
<dbReference type="eggNOG" id="COG0745">
    <property type="taxonomic scope" value="Bacteria"/>
</dbReference>
<dbReference type="Pfam" id="PF01627">
    <property type="entry name" value="Hpt"/>
    <property type="match status" value="1"/>
</dbReference>
<evidence type="ECO:0000256" key="11">
    <source>
        <dbReference type="ARBA" id="ARBA00022840"/>
    </source>
</evidence>
<feature type="domain" description="Response regulatory" evidence="22">
    <location>
        <begin position="572"/>
        <end position="695"/>
    </location>
</feature>
<dbReference type="Gene3D" id="3.40.50.2300">
    <property type="match status" value="2"/>
</dbReference>
<keyword evidence="11" id="KW-0067">ATP-binding</keyword>
<evidence type="ECO:0000256" key="1">
    <source>
        <dbReference type="ARBA" id="ARBA00000085"/>
    </source>
</evidence>
<dbReference type="InterPro" id="IPR008207">
    <property type="entry name" value="Sig_transdc_His_kin_Hpt_dom"/>
</dbReference>
<dbReference type="Gene3D" id="3.30.565.10">
    <property type="entry name" value="Histidine kinase-like ATPase, C-terminal domain"/>
    <property type="match status" value="1"/>
</dbReference>
<accession>E3PXK5</accession>
<dbReference type="AlphaFoldDB" id="E3PXK5"/>
<comment type="catalytic activity">
    <reaction evidence="1">
        <text>ATP + protein L-histidine = ADP + protein N-phospho-L-histidine.</text>
        <dbReference type="EC" id="2.7.13.3"/>
    </reaction>
</comment>
<comment type="function">
    <text evidence="15">May play the central regulatory role in sporulation. It may be an element of the effector pathway responsible for the activation of sporulation genes in response to nutritional stress. Spo0A may act in concert with spo0H (a sigma factor) to control the expression of some genes that are critical to the sporulation process.</text>
</comment>
<dbReference type="CDD" id="cd16922">
    <property type="entry name" value="HATPase_EvgS-ArcB-TorS-like"/>
    <property type="match status" value="1"/>
</dbReference>
<evidence type="ECO:0000256" key="16">
    <source>
        <dbReference type="ARBA" id="ARBA00074306"/>
    </source>
</evidence>
<evidence type="ECO:0000256" key="17">
    <source>
        <dbReference type="PROSITE-ProRule" id="PRU00110"/>
    </source>
</evidence>
<dbReference type="PANTHER" id="PTHR45339">
    <property type="entry name" value="HYBRID SIGNAL TRANSDUCTION HISTIDINE KINASE J"/>
    <property type="match status" value="1"/>
</dbReference>
<feature type="domain" description="Response regulatory" evidence="22">
    <location>
        <begin position="721"/>
        <end position="837"/>
    </location>
</feature>
<dbReference type="SUPFAM" id="SSF52172">
    <property type="entry name" value="CheY-like"/>
    <property type="match status" value="2"/>
</dbReference>
<evidence type="ECO:0000256" key="19">
    <source>
        <dbReference type="SAM" id="Coils"/>
    </source>
</evidence>
<dbReference type="BioCyc" id="CSTI499177:GJE9-1094-MONOMER"/>
<dbReference type="CDD" id="cd00082">
    <property type="entry name" value="HisKA"/>
    <property type="match status" value="1"/>
</dbReference>
<dbReference type="InterPro" id="IPR001638">
    <property type="entry name" value="Solute-binding_3/MltF_N"/>
</dbReference>
<evidence type="ECO:0000256" key="3">
    <source>
        <dbReference type="ARBA" id="ARBA00006402"/>
    </source>
</evidence>